<dbReference type="PIRSF" id="PIRSF035875">
    <property type="entry name" value="RNase_BN"/>
    <property type="match status" value="1"/>
</dbReference>
<comment type="subcellular location">
    <subcellularLocation>
        <location evidence="1">Cell membrane</location>
        <topology evidence="1">Multi-pass membrane protein</topology>
    </subcellularLocation>
</comment>
<keyword evidence="8" id="KW-1185">Reference proteome</keyword>
<sequence>MTATAILKKLANRFFALRVYDLSAQMAYYFLMSVFPFLLVIYSLLAYLPIKEENILELAKPYAPENTYLLIERTLTYTVTHQQGNLLSFSLIITLWLSSMGFQCIKRVMNDAYAIEVKESFFKQIVEGIVLTIGFMIVILFSVFVPIIEELMRHYLNDVFTLDGYHKLWIFLQWGIGSLFLLLFFIGLYYFAPNVKLHISKVLPGAFFSMIGWQLVSMGFAAYVRGNNYSALYGQLGGIVVLMLWFYLSAMIIVIGALLNTIVYPINEHRRD</sequence>
<feature type="transmembrane region" description="Helical" evidence="6">
    <location>
        <begin position="203"/>
        <end position="224"/>
    </location>
</feature>
<name>A0A0V8J4B6_9BACL</name>
<keyword evidence="3 6" id="KW-0812">Transmembrane</keyword>
<feature type="transmembrane region" description="Helical" evidence="6">
    <location>
        <begin position="125"/>
        <end position="148"/>
    </location>
</feature>
<dbReference type="PANTHER" id="PTHR30213:SF0">
    <property type="entry name" value="UPF0761 MEMBRANE PROTEIN YIHY"/>
    <property type="match status" value="1"/>
</dbReference>
<dbReference type="Pfam" id="PF03631">
    <property type="entry name" value="Virul_fac_BrkB"/>
    <property type="match status" value="1"/>
</dbReference>
<accession>A0A0V8J4B6</accession>
<dbReference type="RefSeq" id="WP_061973818.1">
    <property type="nucleotide sequence ID" value="NZ_FMAV01000003.1"/>
</dbReference>
<dbReference type="PANTHER" id="PTHR30213">
    <property type="entry name" value="INNER MEMBRANE PROTEIN YHJD"/>
    <property type="match status" value="1"/>
</dbReference>
<evidence type="ECO:0000256" key="4">
    <source>
        <dbReference type="ARBA" id="ARBA00022989"/>
    </source>
</evidence>
<dbReference type="AlphaFoldDB" id="A0A0V8J4B6"/>
<dbReference type="Proteomes" id="UP000054099">
    <property type="component" value="Unassembled WGS sequence"/>
</dbReference>
<protein>
    <submittedName>
        <fullName evidence="7">Uncharacterized protein</fullName>
    </submittedName>
</protein>
<evidence type="ECO:0000256" key="3">
    <source>
        <dbReference type="ARBA" id="ARBA00022692"/>
    </source>
</evidence>
<dbReference type="NCBIfam" id="TIGR00765">
    <property type="entry name" value="yihY_not_rbn"/>
    <property type="match status" value="1"/>
</dbReference>
<feature type="transmembrane region" description="Helical" evidence="6">
    <location>
        <begin position="244"/>
        <end position="266"/>
    </location>
</feature>
<evidence type="ECO:0000256" key="2">
    <source>
        <dbReference type="ARBA" id="ARBA00022475"/>
    </source>
</evidence>
<evidence type="ECO:0000256" key="5">
    <source>
        <dbReference type="ARBA" id="ARBA00023136"/>
    </source>
</evidence>
<keyword evidence="2" id="KW-1003">Cell membrane</keyword>
<keyword evidence="5 6" id="KW-0472">Membrane</keyword>
<evidence type="ECO:0000313" key="8">
    <source>
        <dbReference type="Proteomes" id="UP000054099"/>
    </source>
</evidence>
<gene>
    <name evidence="7" type="ORF">AS030_17025</name>
</gene>
<feature type="transmembrane region" description="Helical" evidence="6">
    <location>
        <begin position="168"/>
        <end position="191"/>
    </location>
</feature>
<reference evidence="7 8" key="1">
    <citation type="journal article" date="2014" name="Antonie Van Leeuwenhoek">
        <title>Fictibacillus enclensis sp. nov., isolated from marine sediment.</title>
        <authorList>
            <person name="Dastager S.G."/>
            <person name="Mawlankar R."/>
            <person name="Srinivasan K."/>
            <person name="Tang S.K."/>
            <person name="Lee J.C."/>
            <person name="Ramana V.V."/>
            <person name="Shouche Y.S."/>
        </authorList>
    </citation>
    <scope>NUCLEOTIDE SEQUENCE [LARGE SCALE GENOMIC DNA]</scope>
    <source>
        <strain evidence="7 8">NIO-1003</strain>
    </source>
</reference>
<dbReference type="OrthoDB" id="9775903at2"/>
<dbReference type="GO" id="GO:0005886">
    <property type="term" value="C:plasma membrane"/>
    <property type="evidence" value="ECO:0007669"/>
    <property type="project" value="UniProtKB-SubCell"/>
</dbReference>
<evidence type="ECO:0000256" key="6">
    <source>
        <dbReference type="SAM" id="Phobius"/>
    </source>
</evidence>
<comment type="caution">
    <text evidence="7">The sequence shown here is derived from an EMBL/GenBank/DDBJ whole genome shotgun (WGS) entry which is preliminary data.</text>
</comment>
<evidence type="ECO:0000313" key="7">
    <source>
        <dbReference type="EMBL" id="KSU81982.1"/>
    </source>
</evidence>
<dbReference type="EMBL" id="LNQN01000005">
    <property type="protein sequence ID" value="KSU81982.1"/>
    <property type="molecule type" value="Genomic_DNA"/>
</dbReference>
<organism evidence="7 8">
    <name type="scientific">Fictibacillus enclensis</name>
    <dbReference type="NCBI Taxonomy" id="1017270"/>
    <lineage>
        <taxon>Bacteria</taxon>
        <taxon>Bacillati</taxon>
        <taxon>Bacillota</taxon>
        <taxon>Bacilli</taxon>
        <taxon>Bacillales</taxon>
        <taxon>Fictibacillaceae</taxon>
        <taxon>Fictibacillus</taxon>
    </lineage>
</organism>
<feature type="transmembrane region" description="Helical" evidence="6">
    <location>
        <begin position="27"/>
        <end position="50"/>
    </location>
</feature>
<keyword evidence="4 6" id="KW-1133">Transmembrane helix</keyword>
<dbReference type="InterPro" id="IPR017039">
    <property type="entry name" value="Virul_fac_BrkB"/>
</dbReference>
<proteinExistence type="predicted"/>
<evidence type="ECO:0000256" key="1">
    <source>
        <dbReference type="ARBA" id="ARBA00004651"/>
    </source>
</evidence>
<feature type="transmembrane region" description="Helical" evidence="6">
    <location>
        <begin position="86"/>
        <end position="105"/>
    </location>
</feature>